<feature type="binding site" evidence="13 14">
    <location>
        <position position="189"/>
    </location>
    <ligand>
        <name>[2Fe-2S] cluster</name>
        <dbReference type="ChEBI" id="CHEBI:190135"/>
    </ligand>
</feature>
<dbReference type="Proteomes" id="UP000009102">
    <property type="component" value="Chromosome"/>
</dbReference>
<keyword evidence="6 13" id="KW-0949">S-adenosyl-L-methionine</keyword>
<dbReference type="KEGG" id="hna:Hneap_2097"/>
<gene>
    <name evidence="13" type="primary">bioB</name>
    <name evidence="17" type="ordered locus">Hneap_2097</name>
</gene>
<evidence type="ECO:0000256" key="5">
    <source>
        <dbReference type="ARBA" id="ARBA00022679"/>
    </source>
</evidence>
<dbReference type="SFLD" id="SFLDS00029">
    <property type="entry name" value="Radical_SAM"/>
    <property type="match status" value="1"/>
</dbReference>
<evidence type="ECO:0000256" key="3">
    <source>
        <dbReference type="ARBA" id="ARBA00012236"/>
    </source>
</evidence>
<dbReference type="Pfam" id="PF06968">
    <property type="entry name" value="BATS"/>
    <property type="match status" value="1"/>
</dbReference>
<feature type="binding site" evidence="13 14">
    <location>
        <position position="61"/>
    </location>
    <ligand>
        <name>[4Fe-4S] cluster</name>
        <dbReference type="ChEBI" id="CHEBI:49883"/>
        <note>4Fe-4S-S-AdoMet</note>
    </ligand>
</feature>
<evidence type="ECO:0000256" key="12">
    <source>
        <dbReference type="ARBA" id="ARBA00051157"/>
    </source>
</evidence>
<sequence>MSTSTTPWELTQVLALFDLPFNDLMFRAHETHRAHFDANAVQISTLLSIKTGACPEDCSYCSQSSKYDTGLERERLLPLSEVRESALRAREAGATRFCMGAAWRNPTDKQLENVINMVGVVKELGMEACVTLGMLTAPQAGRLKEAGLDYYNHNIDTSPEFYGEVITTRNFQDRLDTLEHVRESGINVCSGGILGMGESREDRASFLATLANLPRAPESVPLNMLVRIPGTPMADIPTLDPIEFIRTVAVARILMPTSHVRLSAGREGMSDEAQAWCFFAGANSIFYGDKLLTTDNADQNRDRDLFDKLGIHPLIPAGFTERDDDDEDHTSPMGHCGGGCTHNHAHT</sequence>
<reference evidence="17 18" key="1">
    <citation type="submission" date="2009-10" db="EMBL/GenBank/DDBJ databases">
        <title>Complete sequence of Halothiobacillus neapolitanus c2.</title>
        <authorList>
            <consortium name="US DOE Joint Genome Institute"/>
            <person name="Lucas S."/>
            <person name="Copeland A."/>
            <person name="Lapidus A."/>
            <person name="Glavina del Rio T."/>
            <person name="Tice H."/>
            <person name="Bruce D."/>
            <person name="Goodwin L."/>
            <person name="Pitluck S."/>
            <person name="Davenport K."/>
            <person name="Brettin T."/>
            <person name="Detter J.C."/>
            <person name="Han C."/>
            <person name="Tapia R."/>
            <person name="Larimer F."/>
            <person name="Land M."/>
            <person name="Hauser L."/>
            <person name="Kyrpides N."/>
            <person name="Mikhailova N."/>
            <person name="Kerfeld C."/>
            <person name="Cannon G."/>
            <person name="Heinhort S."/>
        </authorList>
    </citation>
    <scope>NUCLEOTIDE SEQUENCE [LARGE SCALE GENOMIC DNA]</scope>
    <source>
        <strain evidence="18">ATCC 23641 / c2</strain>
    </source>
</reference>
<dbReference type="EC" id="2.8.1.6" evidence="3 13"/>
<dbReference type="CDD" id="cd01335">
    <property type="entry name" value="Radical_SAM"/>
    <property type="match status" value="1"/>
</dbReference>
<dbReference type="SFLD" id="SFLDF00272">
    <property type="entry name" value="biotin_synthase"/>
    <property type="match status" value="1"/>
</dbReference>
<dbReference type="SFLD" id="SFLDG01060">
    <property type="entry name" value="BATS_domain_containing"/>
    <property type="match status" value="1"/>
</dbReference>
<evidence type="ECO:0000256" key="8">
    <source>
        <dbReference type="ARBA" id="ARBA00022723"/>
    </source>
</evidence>
<evidence type="ECO:0000256" key="14">
    <source>
        <dbReference type="PIRSR" id="PIRSR001619-1"/>
    </source>
</evidence>
<dbReference type="RefSeq" id="WP_012824947.1">
    <property type="nucleotide sequence ID" value="NC_013422.1"/>
</dbReference>
<dbReference type="InterPro" id="IPR058240">
    <property type="entry name" value="rSAM_sf"/>
</dbReference>
<dbReference type="PROSITE" id="PS51918">
    <property type="entry name" value="RADICAL_SAM"/>
    <property type="match status" value="1"/>
</dbReference>
<keyword evidence="4 13" id="KW-0004">4Fe-4S</keyword>
<comment type="pathway">
    <text evidence="1 13">Cofactor biosynthesis; biotin biosynthesis; biotin from 7,8-diaminononanoate: step 2/2.</text>
</comment>
<keyword evidence="11 13" id="KW-0411">Iron-sulfur</keyword>
<evidence type="ECO:0000256" key="2">
    <source>
        <dbReference type="ARBA" id="ARBA00010765"/>
    </source>
</evidence>
<dbReference type="FunFam" id="3.20.20.70:FF:000011">
    <property type="entry name" value="Biotin synthase"/>
    <property type="match status" value="1"/>
</dbReference>
<keyword evidence="9 13" id="KW-0093">Biotin biosynthesis</keyword>
<comment type="cofactor">
    <cofactor evidence="13">
        <name>[2Fe-2S] cluster</name>
        <dbReference type="ChEBI" id="CHEBI:190135"/>
    </cofactor>
    <text evidence="13">Binds 1 [2Fe-2S] cluster. The cluster is coordinated with 3 cysteines and 1 arginine.</text>
</comment>
<dbReference type="GO" id="GO:0004076">
    <property type="term" value="F:biotin synthase activity"/>
    <property type="evidence" value="ECO:0007669"/>
    <property type="project" value="UniProtKB-UniRule"/>
</dbReference>
<evidence type="ECO:0000259" key="16">
    <source>
        <dbReference type="PROSITE" id="PS51918"/>
    </source>
</evidence>
<evidence type="ECO:0000313" key="18">
    <source>
        <dbReference type="Proteomes" id="UP000009102"/>
    </source>
</evidence>
<proteinExistence type="inferred from homology"/>
<feature type="binding site" evidence="13 14">
    <location>
        <position position="98"/>
    </location>
    <ligand>
        <name>[2Fe-2S] cluster</name>
        <dbReference type="ChEBI" id="CHEBI:190135"/>
    </ligand>
</feature>
<feature type="binding site" evidence="13 14">
    <location>
        <position position="261"/>
    </location>
    <ligand>
        <name>[2Fe-2S] cluster</name>
        <dbReference type="ChEBI" id="CHEBI:190135"/>
    </ligand>
</feature>
<feature type="binding site" evidence="13 14">
    <location>
        <position position="129"/>
    </location>
    <ligand>
        <name>[2Fe-2S] cluster</name>
        <dbReference type="ChEBI" id="CHEBI:190135"/>
    </ligand>
</feature>
<evidence type="ECO:0000256" key="1">
    <source>
        <dbReference type="ARBA" id="ARBA00004942"/>
    </source>
</evidence>
<dbReference type="PIRSF" id="PIRSF001619">
    <property type="entry name" value="Biotin_synth"/>
    <property type="match status" value="1"/>
</dbReference>
<dbReference type="eggNOG" id="COG0502">
    <property type="taxonomic scope" value="Bacteria"/>
</dbReference>
<dbReference type="InterPro" id="IPR002684">
    <property type="entry name" value="Biotin_synth/BioAB"/>
</dbReference>
<dbReference type="HOGENOM" id="CLU_033172_1_2_6"/>
<keyword evidence="5 13" id="KW-0808">Transferase</keyword>
<comment type="catalytic activity">
    <reaction evidence="12 13">
        <text>(4R,5S)-dethiobiotin + (sulfur carrier)-SH + 2 reduced [2Fe-2S]-[ferredoxin] + 2 S-adenosyl-L-methionine = (sulfur carrier)-H + biotin + 2 5'-deoxyadenosine + 2 L-methionine + 2 oxidized [2Fe-2S]-[ferredoxin]</text>
        <dbReference type="Rhea" id="RHEA:22060"/>
        <dbReference type="Rhea" id="RHEA-COMP:10000"/>
        <dbReference type="Rhea" id="RHEA-COMP:10001"/>
        <dbReference type="Rhea" id="RHEA-COMP:14737"/>
        <dbReference type="Rhea" id="RHEA-COMP:14739"/>
        <dbReference type="ChEBI" id="CHEBI:17319"/>
        <dbReference type="ChEBI" id="CHEBI:29917"/>
        <dbReference type="ChEBI" id="CHEBI:33737"/>
        <dbReference type="ChEBI" id="CHEBI:33738"/>
        <dbReference type="ChEBI" id="CHEBI:57586"/>
        <dbReference type="ChEBI" id="CHEBI:57844"/>
        <dbReference type="ChEBI" id="CHEBI:59789"/>
        <dbReference type="ChEBI" id="CHEBI:64428"/>
        <dbReference type="ChEBI" id="CHEBI:149473"/>
        <dbReference type="EC" id="2.8.1.6"/>
    </reaction>
</comment>
<dbReference type="PANTHER" id="PTHR22976:SF2">
    <property type="entry name" value="BIOTIN SYNTHASE, MITOCHONDRIAL"/>
    <property type="match status" value="1"/>
</dbReference>
<keyword evidence="18" id="KW-1185">Reference proteome</keyword>
<feature type="binding site" evidence="13 14">
    <location>
        <position position="58"/>
    </location>
    <ligand>
        <name>[4Fe-4S] cluster</name>
        <dbReference type="ChEBI" id="CHEBI:49883"/>
        <note>4Fe-4S-S-AdoMet</note>
    </ligand>
</feature>
<dbReference type="Pfam" id="PF04055">
    <property type="entry name" value="Radical_SAM"/>
    <property type="match status" value="1"/>
</dbReference>
<dbReference type="Gene3D" id="3.20.20.70">
    <property type="entry name" value="Aldolase class I"/>
    <property type="match status" value="1"/>
</dbReference>
<comment type="subunit">
    <text evidence="13">Homodimer.</text>
</comment>
<comment type="cofactor">
    <cofactor evidence="13 14">
        <name>[4Fe-4S] cluster</name>
        <dbReference type="ChEBI" id="CHEBI:49883"/>
    </cofactor>
    <text evidence="13 14">Binds 1 [4Fe-4S] cluster. The cluster is coordinated with 3 cysteines and an exchangeable S-adenosyl-L-methionine.</text>
</comment>
<dbReference type="UniPathway" id="UPA00078">
    <property type="reaction ID" value="UER00162"/>
</dbReference>
<accession>D0KVT5</accession>
<dbReference type="SFLD" id="SFLDG01278">
    <property type="entry name" value="biotin_synthase_like"/>
    <property type="match status" value="1"/>
</dbReference>
<evidence type="ECO:0000256" key="15">
    <source>
        <dbReference type="SAM" id="MobiDB-lite"/>
    </source>
</evidence>
<dbReference type="SMART" id="SM00876">
    <property type="entry name" value="BATS"/>
    <property type="match status" value="1"/>
</dbReference>
<comment type="function">
    <text evidence="13">Catalyzes the conversion of dethiobiotin (DTB) to biotin by the insertion of a sulfur atom into dethiobiotin via a radical-based mechanism.</text>
</comment>
<evidence type="ECO:0000256" key="9">
    <source>
        <dbReference type="ARBA" id="ARBA00022756"/>
    </source>
</evidence>
<evidence type="ECO:0000256" key="13">
    <source>
        <dbReference type="HAMAP-Rule" id="MF_01694"/>
    </source>
</evidence>
<evidence type="ECO:0000256" key="11">
    <source>
        <dbReference type="ARBA" id="ARBA00023014"/>
    </source>
</evidence>
<name>D0KVT5_HALNC</name>
<dbReference type="EMBL" id="CP001801">
    <property type="protein sequence ID" value="ACX96915.1"/>
    <property type="molecule type" value="Genomic_DNA"/>
</dbReference>
<dbReference type="NCBIfam" id="TIGR00433">
    <property type="entry name" value="bioB"/>
    <property type="match status" value="1"/>
</dbReference>
<dbReference type="InterPro" id="IPR007197">
    <property type="entry name" value="rSAM"/>
</dbReference>
<dbReference type="GO" id="GO:0005506">
    <property type="term" value="F:iron ion binding"/>
    <property type="evidence" value="ECO:0007669"/>
    <property type="project" value="UniProtKB-UniRule"/>
</dbReference>
<comment type="cofactor">
    <cofactor evidence="14">
        <name>[2Fe-2S] cluster</name>
        <dbReference type="ChEBI" id="CHEBI:190135"/>
    </cofactor>
    <text evidence="14">Binds 1 [2Fe-2S] cluster. The cluster is coordinated with 3 cysteines and 1 arginine.</text>
</comment>
<feature type="region of interest" description="Disordered" evidence="15">
    <location>
        <begin position="319"/>
        <end position="347"/>
    </location>
</feature>
<evidence type="ECO:0000256" key="6">
    <source>
        <dbReference type="ARBA" id="ARBA00022691"/>
    </source>
</evidence>
<evidence type="ECO:0000313" key="17">
    <source>
        <dbReference type="EMBL" id="ACX96915.1"/>
    </source>
</evidence>
<dbReference type="GO" id="GO:0051539">
    <property type="term" value="F:4 iron, 4 sulfur cluster binding"/>
    <property type="evidence" value="ECO:0007669"/>
    <property type="project" value="UniProtKB-KW"/>
</dbReference>
<dbReference type="HAMAP" id="MF_01694">
    <property type="entry name" value="BioB"/>
    <property type="match status" value="1"/>
</dbReference>
<organism evidence="17 18">
    <name type="scientific">Halothiobacillus neapolitanus (strain ATCC 23641 / DSM 15147 / CIP 104769 / NCIMB 8539 / c2)</name>
    <name type="common">Thiobacillus neapolitanus</name>
    <dbReference type="NCBI Taxonomy" id="555778"/>
    <lineage>
        <taxon>Bacteria</taxon>
        <taxon>Pseudomonadati</taxon>
        <taxon>Pseudomonadota</taxon>
        <taxon>Gammaproteobacteria</taxon>
        <taxon>Chromatiales</taxon>
        <taxon>Halothiobacillaceae</taxon>
        <taxon>Halothiobacillus</taxon>
    </lineage>
</organism>
<protein>
    <recommendedName>
        <fullName evidence="3 13">Biotin synthase</fullName>
        <ecNumber evidence="3 13">2.8.1.6</ecNumber>
    </recommendedName>
</protein>
<dbReference type="GO" id="GO:0051537">
    <property type="term" value="F:2 iron, 2 sulfur cluster binding"/>
    <property type="evidence" value="ECO:0007669"/>
    <property type="project" value="UniProtKB-KW"/>
</dbReference>
<dbReference type="SUPFAM" id="SSF102114">
    <property type="entry name" value="Radical SAM enzymes"/>
    <property type="match status" value="1"/>
</dbReference>
<evidence type="ECO:0000256" key="4">
    <source>
        <dbReference type="ARBA" id="ARBA00022485"/>
    </source>
</evidence>
<dbReference type="InterPro" id="IPR006638">
    <property type="entry name" value="Elp3/MiaA/NifB-like_rSAM"/>
</dbReference>
<dbReference type="GO" id="GO:0009102">
    <property type="term" value="P:biotin biosynthetic process"/>
    <property type="evidence" value="ECO:0007669"/>
    <property type="project" value="UniProtKB-UniRule"/>
</dbReference>
<dbReference type="InterPro" id="IPR010722">
    <property type="entry name" value="BATS_dom"/>
</dbReference>
<dbReference type="STRING" id="555778.Hneap_2097"/>
<dbReference type="InterPro" id="IPR013785">
    <property type="entry name" value="Aldolase_TIM"/>
</dbReference>
<keyword evidence="10 13" id="KW-0408">Iron</keyword>
<dbReference type="AlphaFoldDB" id="D0KVT5"/>
<dbReference type="InterPro" id="IPR024177">
    <property type="entry name" value="Biotin_synthase"/>
</dbReference>
<keyword evidence="7 13" id="KW-0001">2Fe-2S</keyword>
<feature type="domain" description="Radical SAM core" evidence="16">
    <location>
        <begin position="39"/>
        <end position="266"/>
    </location>
</feature>
<feature type="binding site" evidence="13 14">
    <location>
        <position position="54"/>
    </location>
    <ligand>
        <name>[4Fe-4S] cluster</name>
        <dbReference type="ChEBI" id="CHEBI:49883"/>
        <note>4Fe-4S-S-AdoMet</note>
    </ligand>
</feature>
<dbReference type="PANTHER" id="PTHR22976">
    <property type="entry name" value="BIOTIN SYNTHASE"/>
    <property type="match status" value="1"/>
</dbReference>
<comment type="similarity">
    <text evidence="2 13">Belongs to the radical SAM superfamily. Biotin synthase family.</text>
</comment>
<evidence type="ECO:0000256" key="7">
    <source>
        <dbReference type="ARBA" id="ARBA00022714"/>
    </source>
</evidence>
<evidence type="ECO:0000256" key="10">
    <source>
        <dbReference type="ARBA" id="ARBA00023004"/>
    </source>
</evidence>
<dbReference type="SMART" id="SM00729">
    <property type="entry name" value="Elp3"/>
    <property type="match status" value="1"/>
</dbReference>
<keyword evidence="8 13" id="KW-0479">Metal-binding</keyword>